<gene>
    <name evidence="7" type="ORF">GEV47_05885</name>
</gene>
<feature type="transmembrane region" description="Helical" evidence="5">
    <location>
        <begin position="167"/>
        <end position="189"/>
    </location>
</feature>
<accession>A0A843YMQ7</accession>
<feature type="transmembrane region" description="Helical" evidence="5">
    <location>
        <begin position="276"/>
        <end position="301"/>
    </location>
</feature>
<evidence type="ECO:0000313" key="8">
    <source>
        <dbReference type="Proteomes" id="UP000451565"/>
    </source>
</evidence>
<feature type="transmembrane region" description="Helical" evidence="5">
    <location>
        <begin position="195"/>
        <end position="217"/>
    </location>
</feature>
<feature type="transmembrane region" description="Helical" evidence="5">
    <location>
        <begin position="364"/>
        <end position="392"/>
    </location>
</feature>
<feature type="transmembrane region" description="Helical" evidence="5">
    <location>
        <begin position="36"/>
        <end position="58"/>
    </location>
</feature>
<feature type="transmembrane region" description="Helical" evidence="5">
    <location>
        <begin position="134"/>
        <end position="155"/>
    </location>
</feature>
<sequence length="485" mass="51856">MTDDRESVYCHQRQPGGDVTQHQTLDISQLIDRQKVGLFAVLLILSTWIIMLTDGYELGALAFAAPALVKAWHVERSALGPIFGASIFGIMAGSFLFGYIGDWLGRKRAIMLGVLWYGALTLVTIWATSLDQLLWLRFAAGIGVGGAVPNAFVLVSEFAPKRLRATWVTLMFTGYTLGAGLGGLVSVALVPQYGWQAVFLVGGVAPLMAGVVLWFVMPESARYLVLKGRGRSEVIATVRLLSPDTEIGPDTQFIVSDEPVIQKFSPRMLFTGNLRLITPMLWLAYIANSMALFFLQSWLPVLIEGVGVLPKQAALLTTLFSVGGTMGGLVMMRFVDKRGVLLIVLLPLVGFPLVALLGMGLNVFNLMCAVFGVGFCVAGTQSGLNAVASMIYPTAFRSKGTGSALGIAKIGSVSGPIIGGVLLGAHLPVLQLFHAAAIPVCVVALLAFGLSRVYRPNLDAEVFATNDVMASLNAADELPRLMAKH</sequence>
<feature type="transmembrane region" description="Helical" evidence="5">
    <location>
        <begin position="78"/>
        <end position="97"/>
    </location>
</feature>
<feature type="domain" description="Major facilitator superfamily (MFS) profile" evidence="6">
    <location>
        <begin position="43"/>
        <end position="455"/>
    </location>
</feature>
<dbReference type="OrthoDB" id="9787026at2"/>
<dbReference type="SUPFAM" id="SSF103473">
    <property type="entry name" value="MFS general substrate transporter"/>
    <property type="match status" value="1"/>
</dbReference>
<dbReference type="AlphaFoldDB" id="A0A843YMQ7"/>
<dbReference type="InterPro" id="IPR020846">
    <property type="entry name" value="MFS_dom"/>
</dbReference>
<evidence type="ECO:0000256" key="5">
    <source>
        <dbReference type="SAM" id="Phobius"/>
    </source>
</evidence>
<comment type="caution">
    <text evidence="7">The sequence shown here is derived from an EMBL/GenBank/DDBJ whole genome shotgun (WGS) entry which is preliminary data.</text>
</comment>
<evidence type="ECO:0000259" key="6">
    <source>
        <dbReference type="PROSITE" id="PS50850"/>
    </source>
</evidence>
<evidence type="ECO:0000313" key="7">
    <source>
        <dbReference type="EMBL" id="MQR00210.1"/>
    </source>
</evidence>
<dbReference type="InterPro" id="IPR036259">
    <property type="entry name" value="MFS_trans_sf"/>
</dbReference>
<protein>
    <submittedName>
        <fullName evidence="7">MFS transporter</fullName>
    </submittedName>
</protein>
<dbReference type="PANTHER" id="PTHR23508">
    <property type="entry name" value="CARBOXYLIC ACID TRANSPORTER PROTEIN HOMOLOG"/>
    <property type="match status" value="1"/>
</dbReference>
<keyword evidence="3 5" id="KW-1133">Transmembrane helix</keyword>
<organism evidence="7 8">
    <name type="scientific">Glaciimonas soli</name>
    <dbReference type="NCBI Taxonomy" id="2590999"/>
    <lineage>
        <taxon>Bacteria</taxon>
        <taxon>Pseudomonadati</taxon>
        <taxon>Pseudomonadota</taxon>
        <taxon>Betaproteobacteria</taxon>
        <taxon>Burkholderiales</taxon>
        <taxon>Oxalobacteraceae</taxon>
        <taxon>Glaciimonas</taxon>
    </lineage>
</organism>
<name>A0A843YMQ7_9BURK</name>
<dbReference type="GO" id="GO:0005886">
    <property type="term" value="C:plasma membrane"/>
    <property type="evidence" value="ECO:0007669"/>
    <property type="project" value="TreeGrafter"/>
</dbReference>
<dbReference type="PROSITE" id="PS50850">
    <property type="entry name" value="MFS"/>
    <property type="match status" value="1"/>
</dbReference>
<feature type="transmembrane region" description="Helical" evidence="5">
    <location>
        <begin position="339"/>
        <end position="358"/>
    </location>
</feature>
<dbReference type="Pfam" id="PF07690">
    <property type="entry name" value="MFS_1"/>
    <property type="match status" value="1"/>
</dbReference>
<evidence type="ECO:0000256" key="4">
    <source>
        <dbReference type="ARBA" id="ARBA00023136"/>
    </source>
</evidence>
<dbReference type="EMBL" id="WINI01000002">
    <property type="protein sequence ID" value="MQR00210.1"/>
    <property type="molecule type" value="Genomic_DNA"/>
</dbReference>
<dbReference type="PANTHER" id="PTHR23508:SF10">
    <property type="entry name" value="CARBOXYLIC ACID TRANSPORTER PROTEIN HOMOLOG"/>
    <property type="match status" value="1"/>
</dbReference>
<keyword evidence="8" id="KW-1185">Reference proteome</keyword>
<dbReference type="Proteomes" id="UP000451565">
    <property type="component" value="Unassembled WGS sequence"/>
</dbReference>
<dbReference type="Gene3D" id="1.20.1250.20">
    <property type="entry name" value="MFS general substrate transporter like domains"/>
    <property type="match status" value="1"/>
</dbReference>
<feature type="transmembrane region" description="Helical" evidence="5">
    <location>
        <begin position="109"/>
        <end position="128"/>
    </location>
</feature>
<evidence type="ECO:0000256" key="3">
    <source>
        <dbReference type="ARBA" id="ARBA00022989"/>
    </source>
</evidence>
<keyword evidence="4 5" id="KW-0472">Membrane</keyword>
<evidence type="ECO:0000256" key="1">
    <source>
        <dbReference type="ARBA" id="ARBA00004141"/>
    </source>
</evidence>
<comment type="subcellular location">
    <subcellularLocation>
        <location evidence="1">Membrane</location>
        <topology evidence="1">Multi-pass membrane protein</topology>
    </subcellularLocation>
</comment>
<dbReference type="InterPro" id="IPR011701">
    <property type="entry name" value="MFS"/>
</dbReference>
<reference evidence="7 8" key="1">
    <citation type="submission" date="2019-10" db="EMBL/GenBank/DDBJ databases">
        <title>Glaciimonas soli sp. nov., a psychrophilic bacterium isolated from the forest soil of a high elevation mountain in Taiwan.</title>
        <authorList>
            <person name="Wang L.-T."/>
            <person name="Shieh W.Y."/>
        </authorList>
    </citation>
    <scope>NUCLEOTIDE SEQUENCE [LARGE SCALE GENOMIC DNA]</scope>
    <source>
        <strain evidence="7 8">GS1</strain>
    </source>
</reference>
<feature type="transmembrane region" description="Helical" evidence="5">
    <location>
        <begin position="431"/>
        <end position="450"/>
    </location>
</feature>
<proteinExistence type="predicted"/>
<keyword evidence="2 5" id="KW-0812">Transmembrane</keyword>
<dbReference type="CDD" id="cd17365">
    <property type="entry name" value="MFS_PcaK_like"/>
    <property type="match status" value="1"/>
</dbReference>
<feature type="transmembrane region" description="Helical" evidence="5">
    <location>
        <begin position="404"/>
        <end position="425"/>
    </location>
</feature>
<dbReference type="GO" id="GO:0046943">
    <property type="term" value="F:carboxylic acid transmembrane transporter activity"/>
    <property type="evidence" value="ECO:0007669"/>
    <property type="project" value="TreeGrafter"/>
</dbReference>
<evidence type="ECO:0000256" key="2">
    <source>
        <dbReference type="ARBA" id="ARBA00022692"/>
    </source>
</evidence>
<feature type="transmembrane region" description="Helical" evidence="5">
    <location>
        <begin position="313"/>
        <end position="332"/>
    </location>
</feature>